<evidence type="ECO:0000313" key="2">
    <source>
        <dbReference type="Proteomes" id="UP000230843"/>
    </source>
</evidence>
<dbReference type="Proteomes" id="UP000230843">
    <property type="component" value="Unassembled WGS sequence"/>
</dbReference>
<evidence type="ECO:0000313" key="1">
    <source>
        <dbReference type="EMBL" id="PJA90136.1"/>
    </source>
</evidence>
<dbReference type="AlphaFoldDB" id="A0A2M7Z7F4"/>
<organism evidence="1 2">
    <name type="scientific">Candidatus Magasanikbacteria bacterium CG_4_9_14_3_um_filter_32_9</name>
    <dbReference type="NCBI Taxonomy" id="1974644"/>
    <lineage>
        <taxon>Bacteria</taxon>
        <taxon>Candidatus Magasanikiibacteriota</taxon>
    </lineage>
</organism>
<accession>A0A2M7Z7F4</accession>
<name>A0A2M7Z7F4_9BACT</name>
<proteinExistence type="predicted"/>
<gene>
    <name evidence="1" type="ORF">CO137_00995</name>
</gene>
<sequence length="261" mass="29784">MNSKTLSKEALNIIKEYKEMEISGIKISCPYFINKGQKIRAGLKVMIGKGSPKDIKEEITLIALRKKVDLKKLSKKELQKFFIDNNIGIDCSGFVFYVLDAEIKSRKLGGLKRHLRFPLAKNPLRKLLAQIRPVENTNVKSLAHDKNSFEVMLSQIEPGDLITLTGAGKNNNFDHILIVDKVDYENDLPVAIHYTHSLKWSTDGELNHGIKEGVIEISDSKNSILKQKWTENKMTGKQNETLQRFMTAKWFGIRRLVAFKK</sequence>
<dbReference type="EMBL" id="PFVJ01000023">
    <property type="protein sequence ID" value="PJA90136.1"/>
    <property type="molecule type" value="Genomic_DNA"/>
</dbReference>
<comment type="caution">
    <text evidence="1">The sequence shown here is derived from an EMBL/GenBank/DDBJ whole genome shotgun (WGS) entry which is preliminary data.</text>
</comment>
<protein>
    <submittedName>
        <fullName evidence="1">Uncharacterized protein</fullName>
    </submittedName>
</protein>
<reference evidence="2" key="1">
    <citation type="submission" date="2017-09" db="EMBL/GenBank/DDBJ databases">
        <title>Depth-based differentiation of microbial function through sediment-hosted aquifers and enrichment of novel symbionts in the deep terrestrial subsurface.</title>
        <authorList>
            <person name="Probst A.J."/>
            <person name="Ladd B."/>
            <person name="Jarett J.K."/>
            <person name="Geller-Mcgrath D.E."/>
            <person name="Sieber C.M.K."/>
            <person name="Emerson J.B."/>
            <person name="Anantharaman K."/>
            <person name="Thomas B.C."/>
            <person name="Malmstrom R."/>
            <person name="Stieglmeier M."/>
            <person name="Klingl A."/>
            <person name="Woyke T."/>
            <person name="Ryan C.M."/>
            <person name="Banfield J.F."/>
        </authorList>
    </citation>
    <scope>NUCLEOTIDE SEQUENCE [LARGE SCALE GENOMIC DNA]</scope>
</reference>